<accession>A0A7M7J7F9</accession>
<dbReference type="Proteomes" id="UP000594260">
    <property type="component" value="Unplaced"/>
</dbReference>
<keyword evidence="6" id="KW-0276">Fatty acid metabolism</keyword>
<keyword evidence="11 15" id="KW-0472">Membrane</keyword>
<dbReference type="Pfam" id="PF00487">
    <property type="entry name" value="FA_desaturase"/>
    <property type="match status" value="1"/>
</dbReference>
<evidence type="ECO:0000256" key="9">
    <source>
        <dbReference type="ARBA" id="ARBA00023004"/>
    </source>
</evidence>
<dbReference type="GO" id="GO:0004768">
    <property type="term" value="F:stearoyl-CoA 9-desaturase activity"/>
    <property type="evidence" value="ECO:0007669"/>
    <property type="project" value="TreeGrafter"/>
</dbReference>
<evidence type="ECO:0000256" key="4">
    <source>
        <dbReference type="ARBA" id="ARBA00022692"/>
    </source>
</evidence>
<keyword evidence="5" id="KW-0479">Metal-binding</keyword>
<keyword evidence="8 13" id="KW-0560">Oxidoreductase</keyword>
<evidence type="ECO:0000256" key="8">
    <source>
        <dbReference type="ARBA" id="ARBA00023002"/>
    </source>
</evidence>
<dbReference type="PANTHER" id="PTHR11351">
    <property type="entry name" value="ACYL-COA DESATURASE"/>
    <property type="match status" value="1"/>
</dbReference>
<dbReference type="GO" id="GO:0006636">
    <property type="term" value="P:unsaturated fatty acid biosynthetic process"/>
    <property type="evidence" value="ECO:0007669"/>
    <property type="project" value="TreeGrafter"/>
</dbReference>
<keyword evidence="9" id="KW-0408">Iron</keyword>
<dbReference type="InterPro" id="IPR015876">
    <property type="entry name" value="Acyl-CoA_DS"/>
</dbReference>
<evidence type="ECO:0000256" key="3">
    <source>
        <dbReference type="ARBA" id="ARBA00022516"/>
    </source>
</evidence>
<comment type="cofactor">
    <cofactor evidence="13">
        <name>Fe(2+)</name>
        <dbReference type="ChEBI" id="CHEBI:29033"/>
    </cofactor>
</comment>
<keyword evidence="3 13" id="KW-0444">Lipid biosynthesis</keyword>
<comment type="domain">
    <text evidence="13">The histidine box domains are involved in binding the catalytic metal ions.</text>
</comment>
<keyword evidence="4 13" id="KW-0812">Transmembrane</keyword>
<dbReference type="GO" id="GO:0005506">
    <property type="term" value="F:iron ion binding"/>
    <property type="evidence" value="ECO:0007669"/>
    <property type="project" value="TreeGrafter"/>
</dbReference>
<sequence length="343" mass="38890">MVSTIASSGLQVAHKKPKSTYGPKTDEPMITDGLDSDIDLVKYSKDDISSTYFKTDVVWQNVVAFITLHVLSVYGLVAYGRELGVKGLLGIYFGAQLSGLGVTVGAHRLWAHRCYKARMPFRIFLMLLQTTAGQNSIYTWCRDHRMHHKYTETDADPHTTTRGMFFAHMGWLMMKKHSEIKRLGRSLDCSDLWADSVVRFQYRWFVPLVFVGAGVLPFLVYLYLGLRPVCAIFATLIRYLLLLHGTWCVNSLAHWLGSRPYDQTIRPSEHKFTSFLTNGEGFHNFHHVFPFDYKAAELQFSPLNMSTVCINAMAAIGQAYDLKEASKEIILKRKARTGDGNIS</sequence>
<feature type="region of interest" description="Disordered" evidence="14">
    <location>
        <begin position="1"/>
        <end position="28"/>
    </location>
</feature>
<evidence type="ECO:0000256" key="11">
    <source>
        <dbReference type="ARBA" id="ARBA00023136"/>
    </source>
</evidence>
<evidence type="ECO:0000256" key="6">
    <source>
        <dbReference type="ARBA" id="ARBA00022832"/>
    </source>
</evidence>
<comment type="subcellular location">
    <subcellularLocation>
        <location evidence="1">Membrane</location>
        <topology evidence="1">Multi-pass membrane protein</topology>
    </subcellularLocation>
</comment>
<feature type="transmembrane region" description="Helical" evidence="15">
    <location>
        <begin position="89"/>
        <end position="111"/>
    </location>
</feature>
<evidence type="ECO:0000256" key="2">
    <source>
        <dbReference type="ARBA" id="ARBA00009295"/>
    </source>
</evidence>
<evidence type="ECO:0000256" key="5">
    <source>
        <dbReference type="ARBA" id="ARBA00022723"/>
    </source>
</evidence>
<dbReference type="PRINTS" id="PR00075">
    <property type="entry name" value="FACDDSATRASE"/>
</dbReference>
<proteinExistence type="inferred from homology"/>
<keyword evidence="10" id="KW-0443">Lipid metabolism</keyword>
<dbReference type="InParanoid" id="A0A7M7J7F9"/>
<evidence type="ECO:0000256" key="10">
    <source>
        <dbReference type="ARBA" id="ARBA00023098"/>
    </source>
</evidence>
<evidence type="ECO:0000313" key="17">
    <source>
        <dbReference type="EnsemblMetazoa" id="XP_022647909"/>
    </source>
</evidence>
<dbReference type="InterPro" id="IPR001522">
    <property type="entry name" value="FADS-1_CS"/>
</dbReference>
<dbReference type="PANTHER" id="PTHR11351:SF31">
    <property type="entry name" value="DESATURASE 1, ISOFORM A-RELATED"/>
    <property type="match status" value="1"/>
</dbReference>
<protein>
    <recommendedName>
        <fullName evidence="16">Fatty acid desaturase domain-containing protein</fullName>
    </recommendedName>
</protein>
<evidence type="ECO:0000256" key="15">
    <source>
        <dbReference type="SAM" id="Phobius"/>
    </source>
</evidence>
<organism evidence="17 18">
    <name type="scientific">Varroa destructor</name>
    <name type="common">Honeybee mite</name>
    <dbReference type="NCBI Taxonomy" id="109461"/>
    <lineage>
        <taxon>Eukaryota</taxon>
        <taxon>Metazoa</taxon>
        <taxon>Ecdysozoa</taxon>
        <taxon>Arthropoda</taxon>
        <taxon>Chelicerata</taxon>
        <taxon>Arachnida</taxon>
        <taxon>Acari</taxon>
        <taxon>Parasitiformes</taxon>
        <taxon>Mesostigmata</taxon>
        <taxon>Gamasina</taxon>
        <taxon>Dermanyssoidea</taxon>
        <taxon>Varroidae</taxon>
        <taxon>Varroa</taxon>
    </lineage>
</organism>
<dbReference type="AlphaFoldDB" id="A0A7M7J7F9"/>
<feature type="transmembrane region" description="Helical" evidence="15">
    <location>
        <begin position="57"/>
        <end position="77"/>
    </location>
</feature>
<dbReference type="GeneID" id="111244774"/>
<feature type="compositionally biased region" description="Polar residues" evidence="14">
    <location>
        <begin position="1"/>
        <end position="10"/>
    </location>
</feature>
<evidence type="ECO:0000259" key="16">
    <source>
        <dbReference type="Pfam" id="PF00487"/>
    </source>
</evidence>
<dbReference type="EnsemblMetazoa" id="XM_022792174">
    <property type="protein sequence ID" value="XP_022647909"/>
    <property type="gene ID" value="LOC111244774"/>
</dbReference>
<dbReference type="PROSITE" id="PS00476">
    <property type="entry name" value="FATTY_ACID_DESATUR_1"/>
    <property type="match status" value="1"/>
</dbReference>
<dbReference type="RefSeq" id="XP_022647909.1">
    <property type="nucleotide sequence ID" value="XM_022792174.1"/>
</dbReference>
<feature type="domain" description="Fatty acid desaturase" evidence="16">
    <location>
        <begin position="97"/>
        <end position="290"/>
    </location>
</feature>
<reference evidence="17" key="1">
    <citation type="submission" date="2021-01" db="UniProtKB">
        <authorList>
            <consortium name="EnsemblMetazoa"/>
        </authorList>
    </citation>
    <scope>IDENTIFICATION</scope>
</reference>
<comment type="similarity">
    <text evidence="2 13">Belongs to the fatty acid desaturase type 1 family.</text>
</comment>
<dbReference type="GO" id="GO:0005789">
    <property type="term" value="C:endoplasmic reticulum membrane"/>
    <property type="evidence" value="ECO:0007669"/>
    <property type="project" value="TreeGrafter"/>
</dbReference>
<evidence type="ECO:0000313" key="18">
    <source>
        <dbReference type="Proteomes" id="UP000594260"/>
    </source>
</evidence>
<evidence type="ECO:0000256" key="14">
    <source>
        <dbReference type="SAM" id="MobiDB-lite"/>
    </source>
</evidence>
<feature type="transmembrane region" description="Helical" evidence="15">
    <location>
        <begin position="236"/>
        <end position="256"/>
    </location>
</feature>
<dbReference type="KEGG" id="vde:111244774"/>
<keyword evidence="7 15" id="KW-1133">Transmembrane helix</keyword>
<evidence type="ECO:0000256" key="1">
    <source>
        <dbReference type="ARBA" id="ARBA00004141"/>
    </source>
</evidence>
<dbReference type="CDD" id="cd03505">
    <property type="entry name" value="Delta9-FADS-like"/>
    <property type="match status" value="1"/>
</dbReference>
<dbReference type="InterPro" id="IPR005804">
    <property type="entry name" value="FA_desaturase_dom"/>
</dbReference>
<keyword evidence="18" id="KW-1185">Reference proteome</keyword>
<evidence type="ECO:0000256" key="12">
    <source>
        <dbReference type="ARBA" id="ARBA00023160"/>
    </source>
</evidence>
<keyword evidence="12 13" id="KW-0275">Fatty acid biosynthesis</keyword>
<feature type="transmembrane region" description="Helical" evidence="15">
    <location>
        <begin position="204"/>
        <end position="224"/>
    </location>
</feature>
<name>A0A7M7J7F9_VARDE</name>
<dbReference type="OrthoDB" id="6406588at2759"/>
<evidence type="ECO:0000256" key="13">
    <source>
        <dbReference type="RuleBase" id="RU000581"/>
    </source>
</evidence>
<evidence type="ECO:0000256" key="7">
    <source>
        <dbReference type="ARBA" id="ARBA00022989"/>
    </source>
</evidence>